<feature type="domain" description="TonB-dependent receptor plug" evidence="12">
    <location>
        <begin position="119"/>
        <end position="228"/>
    </location>
</feature>
<name>A0ABU7XWC5_9FLAO</name>
<dbReference type="Gene3D" id="2.40.170.20">
    <property type="entry name" value="TonB-dependent receptor, beta-barrel domain"/>
    <property type="match status" value="1"/>
</dbReference>
<feature type="signal peptide" evidence="10">
    <location>
        <begin position="1"/>
        <end position="25"/>
    </location>
</feature>
<dbReference type="InterPro" id="IPR000531">
    <property type="entry name" value="Beta-barrel_TonB"/>
</dbReference>
<keyword evidence="14" id="KW-1185">Reference proteome</keyword>
<comment type="subcellular location">
    <subcellularLocation>
        <location evidence="1 8">Cell outer membrane</location>
        <topology evidence="1 8">Multi-pass membrane protein</topology>
    </subcellularLocation>
</comment>
<keyword evidence="4 8" id="KW-0812">Transmembrane</keyword>
<evidence type="ECO:0000256" key="2">
    <source>
        <dbReference type="ARBA" id="ARBA00022448"/>
    </source>
</evidence>
<keyword evidence="5 9" id="KW-0798">TonB box</keyword>
<dbReference type="EMBL" id="JAODOP010000004">
    <property type="protein sequence ID" value="MEF3835027.1"/>
    <property type="molecule type" value="Genomic_DNA"/>
</dbReference>
<reference evidence="13 14" key="1">
    <citation type="submission" date="2022-09" db="EMBL/GenBank/DDBJ databases">
        <title>Genome sequencing of Flavivirga sp. MEBiC05379.</title>
        <authorList>
            <person name="Oh H.-M."/>
            <person name="Kwon K.K."/>
            <person name="Park M.J."/>
            <person name="Yang S.-H."/>
        </authorList>
    </citation>
    <scope>NUCLEOTIDE SEQUENCE [LARGE SCALE GENOMIC DNA]</scope>
    <source>
        <strain evidence="13 14">MEBiC05379</strain>
    </source>
</reference>
<dbReference type="Pfam" id="PF07715">
    <property type="entry name" value="Plug"/>
    <property type="match status" value="1"/>
</dbReference>
<evidence type="ECO:0000259" key="11">
    <source>
        <dbReference type="Pfam" id="PF00593"/>
    </source>
</evidence>
<evidence type="ECO:0000256" key="4">
    <source>
        <dbReference type="ARBA" id="ARBA00022692"/>
    </source>
</evidence>
<evidence type="ECO:0000256" key="3">
    <source>
        <dbReference type="ARBA" id="ARBA00022452"/>
    </source>
</evidence>
<keyword evidence="10" id="KW-0732">Signal</keyword>
<evidence type="ECO:0000256" key="1">
    <source>
        <dbReference type="ARBA" id="ARBA00004571"/>
    </source>
</evidence>
<dbReference type="Proteomes" id="UP001337305">
    <property type="component" value="Unassembled WGS sequence"/>
</dbReference>
<evidence type="ECO:0000256" key="6">
    <source>
        <dbReference type="ARBA" id="ARBA00023136"/>
    </source>
</evidence>
<feature type="domain" description="TonB-dependent receptor-like beta-barrel" evidence="11">
    <location>
        <begin position="399"/>
        <end position="969"/>
    </location>
</feature>
<dbReference type="InterPro" id="IPR037066">
    <property type="entry name" value="Plug_dom_sf"/>
</dbReference>
<dbReference type="Pfam" id="PF00593">
    <property type="entry name" value="TonB_dep_Rec_b-barrel"/>
    <property type="match status" value="1"/>
</dbReference>
<protein>
    <submittedName>
        <fullName evidence="13">TonB-dependent receptor</fullName>
    </submittedName>
</protein>
<evidence type="ECO:0000256" key="8">
    <source>
        <dbReference type="PROSITE-ProRule" id="PRU01360"/>
    </source>
</evidence>
<dbReference type="InterPro" id="IPR039426">
    <property type="entry name" value="TonB-dep_rcpt-like"/>
</dbReference>
<comment type="similarity">
    <text evidence="8 9">Belongs to the TonB-dependent receptor family.</text>
</comment>
<evidence type="ECO:0000256" key="9">
    <source>
        <dbReference type="RuleBase" id="RU003357"/>
    </source>
</evidence>
<keyword evidence="2 8" id="KW-0813">Transport</keyword>
<dbReference type="SUPFAM" id="SSF49464">
    <property type="entry name" value="Carboxypeptidase regulatory domain-like"/>
    <property type="match status" value="1"/>
</dbReference>
<evidence type="ECO:0000259" key="12">
    <source>
        <dbReference type="Pfam" id="PF07715"/>
    </source>
</evidence>
<keyword evidence="7 8" id="KW-0998">Cell outer membrane</keyword>
<keyword evidence="6 8" id="KW-0472">Membrane</keyword>
<dbReference type="InterPro" id="IPR008969">
    <property type="entry name" value="CarboxyPept-like_regulatory"/>
</dbReference>
<dbReference type="SUPFAM" id="SSF56935">
    <property type="entry name" value="Porins"/>
    <property type="match status" value="1"/>
</dbReference>
<dbReference type="Gene3D" id="2.170.130.10">
    <property type="entry name" value="TonB-dependent receptor, plug domain"/>
    <property type="match status" value="1"/>
</dbReference>
<dbReference type="NCBIfam" id="TIGR04056">
    <property type="entry name" value="OMP_RagA_SusC"/>
    <property type="match status" value="1"/>
</dbReference>
<evidence type="ECO:0000256" key="7">
    <source>
        <dbReference type="ARBA" id="ARBA00023237"/>
    </source>
</evidence>
<dbReference type="Pfam" id="PF13715">
    <property type="entry name" value="CarbopepD_reg_2"/>
    <property type="match status" value="1"/>
</dbReference>
<dbReference type="NCBIfam" id="TIGR04057">
    <property type="entry name" value="SusC_RagA_signa"/>
    <property type="match status" value="1"/>
</dbReference>
<dbReference type="PROSITE" id="PS52016">
    <property type="entry name" value="TONB_DEPENDENT_REC_3"/>
    <property type="match status" value="1"/>
</dbReference>
<dbReference type="InterPro" id="IPR023997">
    <property type="entry name" value="TonB-dep_OMP_SusC/RagA_CS"/>
</dbReference>
<organism evidence="13 14">
    <name type="scientific">Flavivirga spongiicola</name>
    <dbReference type="NCBI Taxonomy" id="421621"/>
    <lineage>
        <taxon>Bacteria</taxon>
        <taxon>Pseudomonadati</taxon>
        <taxon>Bacteroidota</taxon>
        <taxon>Flavobacteriia</taxon>
        <taxon>Flavobacteriales</taxon>
        <taxon>Flavobacteriaceae</taxon>
        <taxon>Flavivirga</taxon>
    </lineage>
</organism>
<feature type="chain" id="PRO_5046355521" evidence="10">
    <location>
        <begin position="26"/>
        <end position="1005"/>
    </location>
</feature>
<proteinExistence type="inferred from homology"/>
<dbReference type="InterPro" id="IPR012910">
    <property type="entry name" value="Plug_dom"/>
</dbReference>
<keyword evidence="13" id="KW-0675">Receptor</keyword>
<sequence length="1005" mass="110218">MNKIKVIFKLSLFTLFFIGTSSAMAQNHQVAGEVRGENGEILPGVNVVLKGTTNGVASDFDGNYSISVNDAQGVLVFSYIGYVNQEIQINGNATISVILEEDQQLLNEVVVIGYGAVKKSDLTGSVASLKADNLEETPASSVDALLQGKIAGVQVTQTSGEPGEGVAVRIRGLSSREGSNSPLYVVDGFPYGDAGNLKQLNPNDIASMEVLKDASAAAIYGSRGANGVIIITTKSGKNNQKAKFKITSQTGVQIVDHDRLNLISDPLTFASISNEVRINDTRNVTPLYIGAVDQSTGVYYPSLVEIANGSWGINTYWPDVILRESVTQNVNLSIAGGDENTAYSVSGNIFDQKGVLIGNDYQNFTFRGKLDQKVSGKFKYGTNLALSYIKRNKTLSGAGIGRSPLIPVYNEDGTYYTNGAGDFYNPVMLANEVTDISNEYDLNALAYIDWDIMENLKLRAQSGINLGHAIGDYYEPRTTSSGNIFNGLGEINNYTGYTFLNETYLTYKKTFNDKHAVSVMGGYSSEQRQVRKSKLRGEGFVNDALGNENLNSATTRIFENSLVKQVLQSFISRITYGFDDRYLLTLSGRYDGSSKFGALDKYGFFPSGAIAWKVHNENFMADQNIVSTLKLRTSFGYSGNQAIDAYATLNQYGQRKYFVGEVLVSGYGPYQNGNPALKWETTSQLDFGLDLGFLNNRITLTADYYRKESTDLLRKKNLPYSSGFDDVWINGGEILNTGYEASIDAAVLTGEFKWNVSGTFSHNENEVVDIGEEGTGDGLRTGSEIESFRDYPTRWRNGEPMNIIVGYKVDGIIQTLAEGQEAGLVGDEAMPGEFKYVDISGPDGVPDGVVNELDRTIIGNTQPDFTIGFNTEFEYKNFDLSAQFYGSIGNDIVAIKKFEGQRSLNRWTVDNRTNEWPSLRGGRLNKISDWWVEDGSFLRISNVTLGYNLPSRAISGIENLRIYVTGTNLHTFTDFSGADPEIEGGVDYGTYPKYKTFTLGLNLTF</sequence>
<comment type="caution">
    <text evidence="13">The sequence shown here is derived from an EMBL/GenBank/DDBJ whole genome shotgun (WGS) entry which is preliminary data.</text>
</comment>
<evidence type="ECO:0000313" key="14">
    <source>
        <dbReference type="Proteomes" id="UP001337305"/>
    </source>
</evidence>
<dbReference type="RefSeq" id="WP_303307330.1">
    <property type="nucleotide sequence ID" value="NZ_JAODOP010000004.1"/>
</dbReference>
<gene>
    <name evidence="13" type="ORF">N1F79_17980</name>
</gene>
<evidence type="ECO:0000256" key="10">
    <source>
        <dbReference type="SAM" id="SignalP"/>
    </source>
</evidence>
<dbReference type="InterPro" id="IPR036942">
    <property type="entry name" value="Beta-barrel_TonB_sf"/>
</dbReference>
<evidence type="ECO:0000256" key="5">
    <source>
        <dbReference type="ARBA" id="ARBA00023077"/>
    </source>
</evidence>
<accession>A0ABU7XWC5</accession>
<dbReference type="Gene3D" id="2.60.40.1120">
    <property type="entry name" value="Carboxypeptidase-like, regulatory domain"/>
    <property type="match status" value="1"/>
</dbReference>
<keyword evidence="3 8" id="KW-1134">Transmembrane beta strand</keyword>
<evidence type="ECO:0000313" key="13">
    <source>
        <dbReference type="EMBL" id="MEF3835027.1"/>
    </source>
</evidence>
<dbReference type="InterPro" id="IPR023996">
    <property type="entry name" value="TonB-dep_OMP_SusC/RagA"/>
</dbReference>